<dbReference type="InterPro" id="IPR001647">
    <property type="entry name" value="HTH_TetR"/>
</dbReference>
<feature type="DNA-binding region" description="H-T-H motif" evidence="2">
    <location>
        <begin position="24"/>
        <end position="43"/>
    </location>
</feature>
<evidence type="ECO:0000259" key="3">
    <source>
        <dbReference type="PROSITE" id="PS50977"/>
    </source>
</evidence>
<dbReference type="EMBL" id="LWMU01000080">
    <property type="protein sequence ID" value="KZX11938.1"/>
    <property type="molecule type" value="Genomic_DNA"/>
</dbReference>
<proteinExistence type="predicted"/>
<evidence type="ECO:0000256" key="2">
    <source>
        <dbReference type="PROSITE-ProRule" id="PRU00335"/>
    </source>
</evidence>
<sequence length="171" mass="20844">MNSKEKIANTLIELMKYEEYEKITIKDISDSSKINRSTYYRNFKSKEDIIKYKLELIMDEFIATYKAKNIQKKEEYIITILETFYKYKDFFIIIHKEKQIYLLQKVLVECFKYNIDNCSKEELYHVYYHIGGIYNFTVCWIENEMEDDPKTLTKIATDIVKYFNPLLWSYI</sequence>
<dbReference type="InterPro" id="IPR009057">
    <property type="entry name" value="Homeodomain-like_sf"/>
</dbReference>
<reference evidence="5" key="1">
    <citation type="journal article" date="2016" name="Genome Announc.">
        <title>Draft Genome Sequences of Methanobrevibacter curvatus DSM11111, Methanobrevibacter cuticularis DSM11139, Methanobrevibacter filiformis DSM11501, and Methanobrevibacter oralis DSM7256.</title>
        <authorList>
            <person name="Poehlein A."/>
            <person name="Seedorf H."/>
        </authorList>
    </citation>
    <scope>NUCLEOTIDE SEQUENCE [LARGE SCALE GENOMIC DNA]</scope>
    <source>
        <strain evidence="5">DSM 7256 / JCM 30027 / ZR</strain>
    </source>
</reference>
<dbReference type="STRING" id="66851.MBORA_13570"/>
<keyword evidence="1 2" id="KW-0238">DNA-binding</keyword>
<dbReference type="PATRIC" id="fig|66851.6.peg.1475"/>
<dbReference type="Pfam" id="PF00440">
    <property type="entry name" value="TetR_N"/>
    <property type="match status" value="1"/>
</dbReference>
<dbReference type="GO" id="GO:0003677">
    <property type="term" value="F:DNA binding"/>
    <property type="evidence" value="ECO:0007669"/>
    <property type="project" value="UniProtKB-UniRule"/>
</dbReference>
<name>A0A166AEQ9_METOA</name>
<dbReference type="SUPFAM" id="SSF46689">
    <property type="entry name" value="Homeodomain-like"/>
    <property type="match status" value="1"/>
</dbReference>
<feature type="domain" description="HTH tetR-type" evidence="3">
    <location>
        <begin position="1"/>
        <end position="61"/>
    </location>
</feature>
<dbReference type="PANTHER" id="PTHR43479">
    <property type="entry name" value="ACREF/ENVCD OPERON REPRESSOR-RELATED"/>
    <property type="match status" value="1"/>
</dbReference>
<dbReference type="Proteomes" id="UP000077428">
    <property type="component" value="Unassembled WGS sequence"/>
</dbReference>
<dbReference type="OrthoDB" id="379931at2157"/>
<comment type="caution">
    <text evidence="4">The sequence shown here is derived from an EMBL/GenBank/DDBJ whole genome shotgun (WGS) entry which is preliminary data.</text>
</comment>
<dbReference type="PANTHER" id="PTHR43479:SF7">
    <property type="entry name" value="TETR-FAMILY TRANSCRIPTIONAL REGULATOR"/>
    <property type="match status" value="1"/>
</dbReference>
<dbReference type="RefSeq" id="WP_042693158.1">
    <property type="nucleotide sequence ID" value="NZ_CABMAB010000019.1"/>
</dbReference>
<dbReference type="InterPro" id="IPR050624">
    <property type="entry name" value="HTH-type_Tx_Regulator"/>
</dbReference>
<dbReference type="PROSITE" id="PS50977">
    <property type="entry name" value="HTH_TETR_2"/>
    <property type="match status" value="1"/>
</dbReference>
<organism evidence="4 5">
    <name type="scientific">Methanobrevibacter oralis</name>
    <dbReference type="NCBI Taxonomy" id="66851"/>
    <lineage>
        <taxon>Archaea</taxon>
        <taxon>Methanobacteriati</taxon>
        <taxon>Methanobacteriota</taxon>
        <taxon>Methanomada group</taxon>
        <taxon>Methanobacteria</taxon>
        <taxon>Methanobacteriales</taxon>
        <taxon>Methanobacteriaceae</taxon>
        <taxon>Methanobrevibacter</taxon>
    </lineage>
</organism>
<protein>
    <recommendedName>
        <fullName evidence="3">HTH tetR-type domain-containing protein</fullName>
    </recommendedName>
</protein>
<evidence type="ECO:0000313" key="4">
    <source>
        <dbReference type="EMBL" id="KZX11938.1"/>
    </source>
</evidence>
<dbReference type="Gene3D" id="1.10.357.10">
    <property type="entry name" value="Tetracycline Repressor, domain 2"/>
    <property type="match status" value="1"/>
</dbReference>
<keyword evidence="5" id="KW-1185">Reference proteome</keyword>
<evidence type="ECO:0000313" key="5">
    <source>
        <dbReference type="Proteomes" id="UP000077428"/>
    </source>
</evidence>
<evidence type="ECO:0000256" key="1">
    <source>
        <dbReference type="ARBA" id="ARBA00023125"/>
    </source>
</evidence>
<dbReference type="AlphaFoldDB" id="A0A166AEQ9"/>
<gene>
    <name evidence="4" type="ORF">MBORA_13570</name>
</gene>
<accession>A0A166AEQ9</accession>